<dbReference type="InParanoid" id="G0QSJ9"/>
<proteinExistence type="predicted"/>
<dbReference type="InterPro" id="IPR000961">
    <property type="entry name" value="AGC-kinase_C"/>
</dbReference>
<evidence type="ECO:0000313" key="9">
    <source>
        <dbReference type="EMBL" id="EGR31805.1"/>
    </source>
</evidence>
<keyword evidence="10" id="KW-1185">Reference proteome</keyword>
<evidence type="ECO:0000259" key="8">
    <source>
        <dbReference type="PROSITE" id="PS51285"/>
    </source>
</evidence>
<evidence type="ECO:0000256" key="6">
    <source>
        <dbReference type="ARBA" id="ARBA00022840"/>
    </source>
</evidence>
<protein>
    <submittedName>
        <fullName evidence="9">Ribosomal protein s6 kinase polypeptide 6, putative</fullName>
        <ecNumber evidence="9">2.7.11.13</ecNumber>
    </submittedName>
</protein>
<dbReference type="InterPro" id="IPR011009">
    <property type="entry name" value="Kinase-like_dom_sf"/>
</dbReference>
<dbReference type="InterPro" id="IPR000719">
    <property type="entry name" value="Prot_kinase_dom"/>
</dbReference>
<dbReference type="PANTHER" id="PTHR24351">
    <property type="entry name" value="RIBOSOMAL PROTEIN S6 KINASE"/>
    <property type="match status" value="1"/>
</dbReference>
<keyword evidence="3 9" id="KW-0808">Transferase</keyword>
<dbReference type="Gene3D" id="1.10.510.10">
    <property type="entry name" value="Transferase(Phosphotransferase) domain 1"/>
    <property type="match status" value="1"/>
</dbReference>
<dbReference type="GeneID" id="14907955"/>
<keyword evidence="2" id="KW-0597">Phosphoprotein</keyword>
<dbReference type="EMBL" id="GL983813">
    <property type="protein sequence ID" value="EGR31805.1"/>
    <property type="molecule type" value="Genomic_DNA"/>
</dbReference>
<dbReference type="OrthoDB" id="347657at2759"/>
<evidence type="ECO:0000313" key="10">
    <source>
        <dbReference type="Proteomes" id="UP000008983"/>
    </source>
</evidence>
<keyword evidence="5 9" id="KW-0418">Kinase</keyword>
<dbReference type="SMART" id="SM00220">
    <property type="entry name" value="S_TKc"/>
    <property type="match status" value="1"/>
</dbReference>
<dbReference type="PROSITE" id="PS00108">
    <property type="entry name" value="PROTEIN_KINASE_ST"/>
    <property type="match status" value="1"/>
</dbReference>
<dbReference type="RefSeq" id="XP_004035291.1">
    <property type="nucleotide sequence ID" value="XM_004035243.1"/>
</dbReference>
<evidence type="ECO:0000256" key="3">
    <source>
        <dbReference type="ARBA" id="ARBA00022679"/>
    </source>
</evidence>
<evidence type="ECO:0000259" key="7">
    <source>
        <dbReference type="PROSITE" id="PS50011"/>
    </source>
</evidence>
<dbReference type="GO" id="GO:0004697">
    <property type="term" value="F:diacylglycerol-dependent serine/threonine kinase activity"/>
    <property type="evidence" value="ECO:0007669"/>
    <property type="project" value="UniProtKB-EC"/>
</dbReference>
<reference evidence="9 10" key="1">
    <citation type="submission" date="2011-07" db="EMBL/GenBank/DDBJ databases">
        <authorList>
            <person name="Coyne R."/>
            <person name="Brami D."/>
            <person name="Johnson J."/>
            <person name="Hostetler J."/>
            <person name="Hannick L."/>
            <person name="Clark T."/>
            <person name="Cassidy-Hanley D."/>
            <person name="Inman J."/>
        </authorList>
    </citation>
    <scope>NUCLEOTIDE SEQUENCE [LARGE SCALE GENOMIC DNA]</scope>
    <source>
        <strain evidence="9 10">G5</strain>
    </source>
</reference>
<evidence type="ECO:0000256" key="4">
    <source>
        <dbReference type="ARBA" id="ARBA00022741"/>
    </source>
</evidence>
<keyword evidence="6" id="KW-0067">ATP-binding</keyword>
<dbReference type="PROSITE" id="PS50011">
    <property type="entry name" value="PROTEIN_KINASE_DOM"/>
    <property type="match status" value="1"/>
</dbReference>
<dbReference type="SUPFAM" id="SSF56112">
    <property type="entry name" value="Protein kinase-like (PK-like)"/>
    <property type="match status" value="1"/>
</dbReference>
<evidence type="ECO:0000256" key="2">
    <source>
        <dbReference type="ARBA" id="ARBA00022553"/>
    </source>
</evidence>
<dbReference type="EC" id="2.7.11.13" evidence="9"/>
<dbReference type="OMA" id="CKEWRNI"/>
<keyword evidence="1" id="KW-0723">Serine/threonine-protein kinase</keyword>
<feature type="domain" description="Protein kinase" evidence="7">
    <location>
        <begin position="1"/>
        <end position="188"/>
    </location>
</feature>
<dbReference type="Pfam" id="PF00069">
    <property type="entry name" value="Pkinase"/>
    <property type="match status" value="1"/>
</dbReference>
<keyword evidence="4" id="KW-0547">Nucleotide-binding</keyword>
<dbReference type="STRING" id="857967.G0QSJ9"/>
<dbReference type="AlphaFoldDB" id="G0QSJ9"/>
<dbReference type="GO" id="GO:0005524">
    <property type="term" value="F:ATP binding"/>
    <property type="evidence" value="ECO:0007669"/>
    <property type="project" value="UniProtKB-KW"/>
</dbReference>
<sequence length="216" mass="25122">IQNFTKKGSLLQMIQKIGKFKEKQIQFYAAELLLAIQYLHEQNIIHNDIKPDNILISETGHIVLTDFGISYQINNQENKILQQNDQFIGTLQYTAPEVLQNYRHSKSSDYWSYGIIIFMMVTGYHPFADAENINEYTVKNITQGDPFQNCVANIPPRLNTLLQGLLEKDPNYRLGTQNINQIKNHCFFNEIDWNLLQIQKIKSPFIPKINDNTNDD</sequence>
<dbReference type="InterPro" id="IPR008271">
    <property type="entry name" value="Ser/Thr_kinase_AS"/>
</dbReference>
<dbReference type="SMR" id="G0QSJ9"/>
<gene>
    <name evidence="9" type="ORF">IMG5_101600</name>
</gene>
<dbReference type="PROSITE" id="PS51285">
    <property type="entry name" value="AGC_KINASE_CTER"/>
    <property type="match status" value="1"/>
</dbReference>
<dbReference type="eggNOG" id="KOG0598">
    <property type="taxonomic scope" value="Eukaryota"/>
</dbReference>
<evidence type="ECO:0000256" key="5">
    <source>
        <dbReference type="ARBA" id="ARBA00022777"/>
    </source>
</evidence>
<feature type="domain" description="AGC-kinase C-terminal" evidence="8">
    <location>
        <begin position="189"/>
        <end position="216"/>
    </location>
</feature>
<organism evidence="9 10">
    <name type="scientific">Ichthyophthirius multifiliis</name>
    <name type="common">White spot disease agent</name>
    <name type="synonym">Ich</name>
    <dbReference type="NCBI Taxonomy" id="5932"/>
    <lineage>
        <taxon>Eukaryota</taxon>
        <taxon>Sar</taxon>
        <taxon>Alveolata</taxon>
        <taxon>Ciliophora</taxon>
        <taxon>Intramacronucleata</taxon>
        <taxon>Oligohymenophorea</taxon>
        <taxon>Hymenostomatida</taxon>
        <taxon>Ophryoglenina</taxon>
        <taxon>Ichthyophthirius</taxon>
    </lineage>
</organism>
<evidence type="ECO:0000256" key="1">
    <source>
        <dbReference type="ARBA" id="ARBA00022527"/>
    </source>
</evidence>
<feature type="non-terminal residue" evidence="9">
    <location>
        <position position="1"/>
    </location>
</feature>
<accession>G0QSJ9</accession>
<name>G0QSJ9_ICHMU</name>
<dbReference type="FunFam" id="1.10.510.10:FF:000048">
    <property type="entry name" value="Protein kinase C"/>
    <property type="match status" value="1"/>
</dbReference>
<dbReference type="Proteomes" id="UP000008983">
    <property type="component" value="Unassembled WGS sequence"/>
</dbReference>